<accession>A0ABT4L9W8</accession>
<organism evidence="1 2">
    <name type="scientific">Pedobacter punctiformis</name>
    <dbReference type="NCBI Taxonomy" id="3004097"/>
    <lineage>
        <taxon>Bacteria</taxon>
        <taxon>Pseudomonadati</taxon>
        <taxon>Bacteroidota</taxon>
        <taxon>Sphingobacteriia</taxon>
        <taxon>Sphingobacteriales</taxon>
        <taxon>Sphingobacteriaceae</taxon>
        <taxon>Pedobacter</taxon>
    </lineage>
</organism>
<dbReference type="GO" id="GO:0016787">
    <property type="term" value="F:hydrolase activity"/>
    <property type="evidence" value="ECO:0007669"/>
    <property type="project" value="UniProtKB-KW"/>
</dbReference>
<dbReference type="InterPro" id="IPR029058">
    <property type="entry name" value="AB_hydrolase_fold"/>
</dbReference>
<dbReference type="PANTHER" id="PTHR48098:SF6">
    <property type="entry name" value="FERRI-BACILLIBACTIN ESTERASE BESA"/>
    <property type="match status" value="1"/>
</dbReference>
<gene>
    <name evidence="1" type="ORF">O0955_06225</name>
</gene>
<reference evidence="1" key="1">
    <citation type="submission" date="2022-12" db="EMBL/GenBank/DDBJ databases">
        <title>Genome sequence of HCMS5-2.</title>
        <authorList>
            <person name="Woo H."/>
        </authorList>
    </citation>
    <scope>NUCLEOTIDE SEQUENCE</scope>
    <source>
        <strain evidence="1">HCMS5-2</strain>
    </source>
</reference>
<dbReference type="EMBL" id="JAPWGM010000002">
    <property type="protein sequence ID" value="MCZ4243599.1"/>
    <property type="molecule type" value="Genomic_DNA"/>
</dbReference>
<dbReference type="SUPFAM" id="SSF53474">
    <property type="entry name" value="alpha/beta-Hydrolases"/>
    <property type="match status" value="1"/>
</dbReference>
<proteinExistence type="predicted"/>
<dbReference type="SUPFAM" id="SSF48452">
    <property type="entry name" value="TPR-like"/>
    <property type="match status" value="1"/>
</dbReference>
<dbReference type="Proteomes" id="UP001144347">
    <property type="component" value="Unassembled WGS sequence"/>
</dbReference>
<dbReference type="InterPro" id="IPR050583">
    <property type="entry name" value="Mycobacterial_A85_antigen"/>
</dbReference>
<dbReference type="InterPro" id="IPR000801">
    <property type="entry name" value="Esterase-like"/>
</dbReference>
<evidence type="ECO:0000313" key="2">
    <source>
        <dbReference type="Proteomes" id="UP001144347"/>
    </source>
</evidence>
<dbReference type="PANTHER" id="PTHR48098">
    <property type="entry name" value="ENTEROCHELIN ESTERASE-RELATED"/>
    <property type="match status" value="1"/>
</dbReference>
<keyword evidence="1" id="KW-0378">Hydrolase</keyword>
<sequence length="490" mass="56543">MDNCRKIALLLILLGLFGKTYAQKLSQEVLYSTNVKDSIAYHVWLPDNWNSNQKYPVILMYNYGAANDNLLASTVNYFANHLRMIPNSIVVNVMVNMNQIGYNYETGDITKAGKNLISCLKEEIFPVLHKKYNASTYVSYIGQSYAASYGNYLFLNEPKLFSAYVIIAPEKLGIGQPGFELNNQLIRFYRENPRSYYLATGENDIERRINYAKEIAKKTTGLDTVSFKFKYTHFIGADHNTLFAYALPNALAFLFEPYNKFLENDSKLSAYQNLVSIENHLSEYYGINLERNFKNYNSFLQDATGKKDTCSLITIVKYFENQQSKGQDLRNFAYFFRINGLISMSYAYYQKAIKKIQDNEINTKAGHQALVTCYRELALNFYQNEPIKSWDLLQKALNDPYIYDPNMKYDLGKFSVDHKYKVEEGLNYLLGFAEDRANLVDIINLPYSRINLLIAKAYFAQNNVKKSKEYAQMVLKDDPKNTEALILLGK</sequence>
<dbReference type="RefSeq" id="WP_269426679.1">
    <property type="nucleotide sequence ID" value="NZ_JAPWGM010000002.1"/>
</dbReference>
<comment type="caution">
    <text evidence="1">The sequence shown here is derived from an EMBL/GenBank/DDBJ whole genome shotgun (WGS) entry which is preliminary data.</text>
</comment>
<protein>
    <submittedName>
        <fullName evidence="1">Alpha/beta hydrolase-fold protein</fullName>
    </submittedName>
</protein>
<dbReference type="Gene3D" id="3.40.50.1820">
    <property type="entry name" value="alpha/beta hydrolase"/>
    <property type="match status" value="1"/>
</dbReference>
<name>A0ABT4L9W8_9SPHI</name>
<dbReference type="InterPro" id="IPR011990">
    <property type="entry name" value="TPR-like_helical_dom_sf"/>
</dbReference>
<dbReference type="Pfam" id="PF00756">
    <property type="entry name" value="Esterase"/>
    <property type="match status" value="1"/>
</dbReference>
<keyword evidence="2" id="KW-1185">Reference proteome</keyword>
<evidence type="ECO:0000313" key="1">
    <source>
        <dbReference type="EMBL" id="MCZ4243599.1"/>
    </source>
</evidence>